<dbReference type="GeneID" id="54551569"/>
<dbReference type="SUPFAM" id="SSF49785">
    <property type="entry name" value="Galactose-binding domain-like"/>
    <property type="match status" value="1"/>
</dbReference>
<dbReference type="OrthoDB" id="426386at2759"/>
<dbReference type="InterPro" id="IPR008979">
    <property type="entry name" value="Galactose-bd-like_sf"/>
</dbReference>
<dbReference type="InterPro" id="IPR039131">
    <property type="entry name" value="NDUFAF1"/>
</dbReference>
<dbReference type="RefSeq" id="XP_033653576.1">
    <property type="nucleotide sequence ID" value="XM_033798394.1"/>
</dbReference>
<name>A0A6A6JI16_WESOR</name>
<dbReference type="Proteomes" id="UP000800097">
    <property type="component" value="Unassembled WGS sequence"/>
</dbReference>
<dbReference type="Pfam" id="PF08547">
    <property type="entry name" value="CIA30"/>
    <property type="match status" value="2"/>
</dbReference>
<dbReference type="EMBL" id="ML986494">
    <property type="protein sequence ID" value="KAF2276037.1"/>
    <property type="molecule type" value="Genomic_DNA"/>
</dbReference>
<keyword evidence="5" id="KW-1185">Reference proteome</keyword>
<gene>
    <name evidence="4" type="ORF">EI97DRAFT_433449</name>
</gene>
<feature type="domain" description="NADH:ubiquinone oxidoreductase intermediate-associated protein 30" evidence="3">
    <location>
        <begin position="216"/>
        <end position="270"/>
    </location>
</feature>
<organism evidence="4 5">
    <name type="scientific">Westerdykella ornata</name>
    <dbReference type="NCBI Taxonomy" id="318751"/>
    <lineage>
        <taxon>Eukaryota</taxon>
        <taxon>Fungi</taxon>
        <taxon>Dikarya</taxon>
        <taxon>Ascomycota</taxon>
        <taxon>Pezizomycotina</taxon>
        <taxon>Dothideomycetes</taxon>
        <taxon>Pleosporomycetidae</taxon>
        <taxon>Pleosporales</taxon>
        <taxon>Sporormiaceae</taxon>
        <taxon>Westerdykella</taxon>
    </lineage>
</organism>
<evidence type="ECO:0000259" key="3">
    <source>
        <dbReference type="Pfam" id="PF08547"/>
    </source>
</evidence>
<reference evidence="4" key="1">
    <citation type="journal article" date="2020" name="Stud. Mycol.">
        <title>101 Dothideomycetes genomes: a test case for predicting lifestyles and emergence of pathogens.</title>
        <authorList>
            <person name="Haridas S."/>
            <person name="Albert R."/>
            <person name="Binder M."/>
            <person name="Bloem J."/>
            <person name="Labutti K."/>
            <person name="Salamov A."/>
            <person name="Andreopoulos B."/>
            <person name="Baker S."/>
            <person name="Barry K."/>
            <person name="Bills G."/>
            <person name="Bluhm B."/>
            <person name="Cannon C."/>
            <person name="Castanera R."/>
            <person name="Culley D."/>
            <person name="Daum C."/>
            <person name="Ezra D."/>
            <person name="Gonzalez J."/>
            <person name="Henrissat B."/>
            <person name="Kuo A."/>
            <person name="Liang C."/>
            <person name="Lipzen A."/>
            <person name="Lutzoni F."/>
            <person name="Magnuson J."/>
            <person name="Mondo S."/>
            <person name="Nolan M."/>
            <person name="Ohm R."/>
            <person name="Pangilinan J."/>
            <person name="Park H.-J."/>
            <person name="Ramirez L."/>
            <person name="Alfaro M."/>
            <person name="Sun H."/>
            <person name="Tritt A."/>
            <person name="Yoshinaga Y."/>
            <person name="Zwiers L.-H."/>
            <person name="Turgeon B."/>
            <person name="Goodwin S."/>
            <person name="Spatafora J."/>
            <person name="Crous P."/>
            <person name="Grigoriev I."/>
        </authorList>
    </citation>
    <scope>NUCLEOTIDE SEQUENCE</scope>
    <source>
        <strain evidence="4">CBS 379.55</strain>
    </source>
</reference>
<dbReference type="InterPro" id="IPR013857">
    <property type="entry name" value="NADH-UbQ_OxRdtase-assoc_prot30"/>
</dbReference>
<evidence type="ECO:0000256" key="1">
    <source>
        <dbReference type="ARBA" id="ARBA00007884"/>
    </source>
</evidence>
<evidence type="ECO:0000313" key="4">
    <source>
        <dbReference type="EMBL" id="KAF2276037.1"/>
    </source>
</evidence>
<dbReference type="GO" id="GO:0051082">
    <property type="term" value="F:unfolded protein binding"/>
    <property type="evidence" value="ECO:0007669"/>
    <property type="project" value="TreeGrafter"/>
</dbReference>
<feature type="domain" description="NADH:ubiquinone oxidoreductase intermediate-associated protein 30" evidence="3">
    <location>
        <begin position="18"/>
        <end position="129"/>
    </location>
</feature>
<keyword evidence="4" id="KW-0830">Ubiquinone</keyword>
<sequence>MMTASKNCVLYGGSRGWDTRDWTASDDRVRGGKSVSHVSLPTSETLLFWGHLDYATLGSAGFASQRTTNIPPEGWDLSAYSGIVLELEAEAGRLNDKKFTFVIKDTILPKRPDGRERSSINWEFDFDVPRVSTGSTVWHEALEDDSEEEVTKRKELGVKEGKREEDEQDESEFEHIDVWEDDAAEEAVLLDAEFYVNPEDEVVSVPPAPATPAGRKEMVRVYMPWGLFQPTYRGRKKHNASDLDTKHIRQISIMVRSFFGEQSGDFALVIKSITAYTERDIDVEAQRATMGTAREESHVCLELP</sequence>
<dbReference type="AlphaFoldDB" id="A0A6A6JI16"/>
<feature type="region of interest" description="Disordered" evidence="2">
    <location>
        <begin position="142"/>
        <end position="173"/>
    </location>
</feature>
<comment type="similarity">
    <text evidence="1">Belongs to the CIA30 family.</text>
</comment>
<feature type="compositionally biased region" description="Basic and acidic residues" evidence="2">
    <location>
        <begin position="149"/>
        <end position="165"/>
    </location>
</feature>
<evidence type="ECO:0000256" key="2">
    <source>
        <dbReference type="SAM" id="MobiDB-lite"/>
    </source>
</evidence>
<evidence type="ECO:0000313" key="5">
    <source>
        <dbReference type="Proteomes" id="UP000800097"/>
    </source>
</evidence>
<protein>
    <submittedName>
        <fullName evidence="4">NADH:ubiquinone oxidoreductase complex I intermediate-associated protein 30</fullName>
    </submittedName>
</protein>
<accession>A0A6A6JI16</accession>
<dbReference type="GO" id="GO:0010257">
    <property type="term" value="P:NADH dehydrogenase complex assembly"/>
    <property type="evidence" value="ECO:0007669"/>
    <property type="project" value="TreeGrafter"/>
</dbReference>
<dbReference type="PANTHER" id="PTHR13194">
    <property type="entry name" value="COMPLEX I INTERMEDIATE-ASSOCIATED PROTEIN 30"/>
    <property type="match status" value="1"/>
</dbReference>
<dbReference type="PANTHER" id="PTHR13194:SF19">
    <property type="entry name" value="NAD(P)-BINDING ROSSMANN-FOLD SUPERFAMILY PROTEIN"/>
    <property type="match status" value="1"/>
</dbReference>
<proteinExistence type="inferred from homology"/>